<dbReference type="RefSeq" id="WP_161036856.1">
    <property type="nucleotide sequence ID" value="NZ_WWCL01000005.1"/>
</dbReference>
<sequence length="151" mass="16853">MKNQTQDALAMLKPDHQQVAKLFADFEALSDRSKVSKKRLADQICAALRLHTRLEEEVFYPAVRGPVDDDDLMDEALVEHAAAKDLIAQIEELDPGDELYDARIKVLSEQIAHHVEEEEGQMFPEVKKSEVDLAALGQQMAELKNSLAGAD</sequence>
<dbReference type="Proteomes" id="UP000444316">
    <property type="component" value="Unassembled WGS sequence"/>
</dbReference>
<evidence type="ECO:0000313" key="3">
    <source>
        <dbReference type="Proteomes" id="UP000444316"/>
    </source>
</evidence>
<dbReference type="AlphaFoldDB" id="A0A845I4X5"/>
<dbReference type="Gene3D" id="1.20.120.520">
    <property type="entry name" value="nmb1532 protein domain like"/>
    <property type="match status" value="1"/>
</dbReference>
<comment type="caution">
    <text evidence="2">The sequence shown here is derived from an EMBL/GenBank/DDBJ whole genome shotgun (WGS) entry which is preliminary data.</text>
</comment>
<evidence type="ECO:0000259" key="1">
    <source>
        <dbReference type="Pfam" id="PF01814"/>
    </source>
</evidence>
<reference evidence="2" key="1">
    <citation type="submission" date="2019-12" db="EMBL/GenBank/DDBJ databases">
        <title>Novel species isolated from a subtropical stream in China.</title>
        <authorList>
            <person name="Lu H."/>
        </authorList>
    </citation>
    <scope>NUCLEOTIDE SEQUENCE [LARGE SCALE GENOMIC DNA]</scope>
    <source>
        <strain evidence="2">FT93W</strain>
    </source>
</reference>
<keyword evidence="3" id="KW-1185">Reference proteome</keyword>
<protein>
    <submittedName>
        <fullName evidence="2">Hemerythrin domain-containing protein</fullName>
    </submittedName>
</protein>
<proteinExistence type="predicted"/>
<organism evidence="2 3">
    <name type="scientific">Duganella fentianensis</name>
    <dbReference type="NCBI Taxonomy" id="2692177"/>
    <lineage>
        <taxon>Bacteria</taxon>
        <taxon>Pseudomonadati</taxon>
        <taxon>Pseudomonadota</taxon>
        <taxon>Betaproteobacteria</taxon>
        <taxon>Burkholderiales</taxon>
        <taxon>Oxalobacteraceae</taxon>
        <taxon>Telluria group</taxon>
        <taxon>Duganella</taxon>
    </lineage>
</organism>
<feature type="domain" description="Hemerythrin-like" evidence="1">
    <location>
        <begin position="8"/>
        <end position="125"/>
    </location>
</feature>
<accession>A0A845I4X5</accession>
<dbReference type="PANTHER" id="PTHR35585">
    <property type="entry name" value="HHE DOMAIN PROTEIN (AFU_ORTHOLOGUE AFUA_4G00730)"/>
    <property type="match status" value="1"/>
</dbReference>
<evidence type="ECO:0000313" key="2">
    <source>
        <dbReference type="EMBL" id="MYN47447.1"/>
    </source>
</evidence>
<dbReference type="InterPro" id="IPR012312">
    <property type="entry name" value="Hemerythrin-like"/>
</dbReference>
<gene>
    <name evidence="2" type="ORF">GTP23_20595</name>
</gene>
<dbReference type="EMBL" id="WWCL01000005">
    <property type="protein sequence ID" value="MYN47447.1"/>
    <property type="molecule type" value="Genomic_DNA"/>
</dbReference>
<dbReference type="Pfam" id="PF01814">
    <property type="entry name" value="Hemerythrin"/>
    <property type="match status" value="1"/>
</dbReference>
<dbReference type="PANTHER" id="PTHR35585:SF1">
    <property type="entry name" value="HHE DOMAIN PROTEIN (AFU_ORTHOLOGUE AFUA_4G00730)"/>
    <property type="match status" value="1"/>
</dbReference>
<dbReference type="CDD" id="cd12108">
    <property type="entry name" value="Hr-like"/>
    <property type="match status" value="1"/>
</dbReference>
<name>A0A845I4X5_9BURK</name>